<organism evidence="1 2">
    <name type="scientific">Hungatella hathewayi DSM 13479</name>
    <dbReference type="NCBI Taxonomy" id="566550"/>
    <lineage>
        <taxon>Bacteria</taxon>
        <taxon>Bacillati</taxon>
        <taxon>Bacillota</taxon>
        <taxon>Clostridia</taxon>
        <taxon>Lachnospirales</taxon>
        <taxon>Lachnospiraceae</taxon>
        <taxon>Hungatella</taxon>
    </lineage>
</organism>
<dbReference type="HOGENOM" id="CLU_3311002_0_0_9"/>
<evidence type="ECO:0000313" key="1">
    <source>
        <dbReference type="EMBL" id="EFD00997.1"/>
    </source>
</evidence>
<name>D3AB13_9FIRM</name>
<accession>D3AB13</accession>
<reference evidence="1 2" key="1">
    <citation type="submission" date="2010-01" db="EMBL/GenBank/DDBJ databases">
        <authorList>
            <person name="Weinstock G."/>
            <person name="Sodergren E."/>
            <person name="Clifton S."/>
            <person name="Fulton L."/>
            <person name="Fulton B."/>
            <person name="Courtney L."/>
            <person name="Fronick C."/>
            <person name="Harrison M."/>
            <person name="Strong C."/>
            <person name="Farmer C."/>
            <person name="Delahaunty K."/>
            <person name="Markovic C."/>
            <person name="Hall O."/>
            <person name="Minx P."/>
            <person name="Tomlinson C."/>
            <person name="Mitreva M."/>
            <person name="Nelson J."/>
            <person name="Hou S."/>
            <person name="Wollam A."/>
            <person name="Pepin K.H."/>
            <person name="Johnson M."/>
            <person name="Bhonagiri V."/>
            <person name="Nash W.E."/>
            <person name="Warren W."/>
            <person name="Chinwalla A."/>
            <person name="Mardis E.R."/>
            <person name="Wilson R.K."/>
        </authorList>
    </citation>
    <scope>NUCLEOTIDE SEQUENCE [LARGE SCALE GENOMIC DNA]</scope>
    <source>
        <strain evidence="1 2">DSM 13479</strain>
    </source>
</reference>
<dbReference type="AlphaFoldDB" id="D3AB13"/>
<dbReference type="EMBL" id="ACIO01000054">
    <property type="protein sequence ID" value="EFD00997.1"/>
    <property type="molecule type" value="Genomic_DNA"/>
</dbReference>
<comment type="caution">
    <text evidence="1">The sequence shown here is derived from an EMBL/GenBank/DDBJ whole genome shotgun (WGS) entry which is preliminary data.</text>
</comment>
<gene>
    <name evidence="1" type="ORF">CLOSTHATH_00784</name>
</gene>
<proteinExistence type="predicted"/>
<dbReference type="Proteomes" id="UP000004968">
    <property type="component" value="Unassembled WGS sequence"/>
</dbReference>
<sequence>MQQNDNNYETNFLSCFPVSLYTFFISSTTEKKKKGESLW</sequence>
<protein>
    <submittedName>
        <fullName evidence="1">Uncharacterized protein</fullName>
    </submittedName>
</protein>
<evidence type="ECO:0000313" key="2">
    <source>
        <dbReference type="Proteomes" id="UP000004968"/>
    </source>
</evidence>